<comment type="function">
    <text evidence="9">Required for the formation of a threonylcarbamoyl group on adenosine at position 37 (t(6)A37) in tRNAs that read codons beginning with adenine. Catalyzes the conversion of L-threonine, HCO(3)(-)/CO(2) and ATP to give threonylcarbamoyl-AMP (TC-AMP) as the acyladenylate intermediate, with the release of diphosphate.</text>
</comment>
<dbReference type="InterPro" id="IPR006070">
    <property type="entry name" value="Sua5-like_dom"/>
</dbReference>
<keyword evidence="7 9" id="KW-0067">ATP-binding</keyword>
<gene>
    <name evidence="9" type="primary">tsaC</name>
    <name evidence="11" type="ORF">ACI8B_300019</name>
</gene>
<comment type="subcellular location">
    <subcellularLocation>
        <location evidence="1 9">Cytoplasm</location>
    </subcellularLocation>
</comment>
<reference evidence="11 12" key="1">
    <citation type="submission" date="2019-10" db="EMBL/GenBank/DDBJ databases">
        <authorList>
            <person name="Karimi E."/>
        </authorList>
    </citation>
    <scope>NUCLEOTIDE SEQUENCE [LARGE SCALE GENOMIC DNA]</scope>
    <source>
        <strain evidence="11">Acinetobacter sp. 8BE</strain>
    </source>
</reference>
<dbReference type="PROSITE" id="PS51163">
    <property type="entry name" value="YRDC"/>
    <property type="match status" value="1"/>
</dbReference>
<dbReference type="Proteomes" id="UP000430404">
    <property type="component" value="Unassembled WGS sequence"/>
</dbReference>
<dbReference type="GO" id="GO:0061710">
    <property type="term" value="F:L-threonylcarbamoyladenylate synthase"/>
    <property type="evidence" value="ECO:0007669"/>
    <property type="project" value="UniProtKB-EC"/>
</dbReference>
<organism evidence="11 12">
    <name type="scientific">Acinetobacter proteolyticus</name>
    <dbReference type="NCBI Taxonomy" id="1776741"/>
    <lineage>
        <taxon>Bacteria</taxon>
        <taxon>Pseudomonadati</taxon>
        <taxon>Pseudomonadota</taxon>
        <taxon>Gammaproteobacteria</taxon>
        <taxon>Moraxellales</taxon>
        <taxon>Moraxellaceae</taxon>
        <taxon>Acinetobacter</taxon>
    </lineage>
</organism>
<dbReference type="GO" id="GO:0003725">
    <property type="term" value="F:double-stranded RNA binding"/>
    <property type="evidence" value="ECO:0007669"/>
    <property type="project" value="InterPro"/>
</dbReference>
<name>A0A653K872_9GAMM</name>
<evidence type="ECO:0000313" key="11">
    <source>
        <dbReference type="EMBL" id="VXA56887.1"/>
    </source>
</evidence>
<evidence type="ECO:0000256" key="4">
    <source>
        <dbReference type="ARBA" id="ARBA00022694"/>
    </source>
</evidence>
<dbReference type="EMBL" id="CABWKZ010000024">
    <property type="protein sequence ID" value="VXA56887.1"/>
    <property type="molecule type" value="Genomic_DNA"/>
</dbReference>
<keyword evidence="5 9" id="KW-0548">Nucleotidyltransferase</keyword>
<dbReference type="GO" id="GO:0000049">
    <property type="term" value="F:tRNA binding"/>
    <property type="evidence" value="ECO:0007669"/>
    <property type="project" value="TreeGrafter"/>
</dbReference>
<sequence>MHAMITSSISEAAHLLKQGQVLAYPTEAVWGLGCDPFNEQAFQEILELKHRPIEKGVILLAGHLDQVEHLLQDLNADLRQQVIASWSNRLETERATTWLLPADQSIPTWIKGQHPLVAVRVTTHPLCMALCQQFGGFIVSTSANPAGLAPAQHLDDAQAYFGNNLNYLQGDLGLSREPSRILNALTGEVVRA</sequence>
<evidence type="ECO:0000259" key="10">
    <source>
        <dbReference type="PROSITE" id="PS51163"/>
    </source>
</evidence>
<dbReference type="EC" id="2.7.7.87" evidence="9"/>
<dbReference type="AlphaFoldDB" id="A0A653K872"/>
<evidence type="ECO:0000256" key="3">
    <source>
        <dbReference type="ARBA" id="ARBA00022679"/>
    </source>
</evidence>
<dbReference type="GO" id="GO:0005737">
    <property type="term" value="C:cytoplasm"/>
    <property type="evidence" value="ECO:0007669"/>
    <property type="project" value="UniProtKB-SubCell"/>
</dbReference>
<keyword evidence="2 9" id="KW-0963">Cytoplasm</keyword>
<dbReference type="GO" id="GO:0005524">
    <property type="term" value="F:ATP binding"/>
    <property type="evidence" value="ECO:0007669"/>
    <property type="project" value="UniProtKB-UniRule"/>
</dbReference>
<evidence type="ECO:0000256" key="6">
    <source>
        <dbReference type="ARBA" id="ARBA00022741"/>
    </source>
</evidence>
<dbReference type="InterPro" id="IPR050156">
    <property type="entry name" value="TC-AMP_synthase_SUA5"/>
</dbReference>
<dbReference type="GO" id="GO:0006450">
    <property type="term" value="P:regulation of translational fidelity"/>
    <property type="evidence" value="ECO:0007669"/>
    <property type="project" value="TreeGrafter"/>
</dbReference>
<evidence type="ECO:0000256" key="9">
    <source>
        <dbReference type="HAMAP-Rule" id="MF_01852"/>
    </source>
</evidence>
<comment type="similarity">
    <text evidence="9">Belongs to the SUA5 family. TsaC subfamily.</text>
</comment>
<keyword evidence="6 9" id="KW-0547">Nucleotide-binding</keyword>
<evidence type="ECO:0000313" key="12">
    <source>
        <dbReference type="Proteomes" id="UP000430404"/>
    </source>
</evidence>
<dbReference type="GO" id="GO:0002949">
    <property type="term" value="P:tRNA threonylcarbamoyladenosine modification"/>
    <property type="evidence" value="ECO:0007669"/>
    <property type="project" value="UniProtKB-UniRule"/>
</dbReference>
<keyword evidence="3 9" id="KW-0808">Transferase</keyword>
<dbReference type="InterPro" id="IPR023535">
    <property type="entry name" value="TC-AMP_synthase"/>
</dbReference>
<dbReference type="HAMAP" id="MF_01852">
    <property type="entry name" value="TsaC"/>
    <property type="match status" value="1"/>
</dbReference>
<proteinExistence type="inferred from homology"/>
<dbReference type="PANTHER" id="PTHR17490">
    <property type="entry name" value="SUA5"/>
    <property type="match status" value="1"/>
</dbReference>
<comment type="catalytic activity">
    <reaction evidence="8 9">
        <text>L-threonine + hydrogencarbonate + ATP = L-threonylcarbamoyladenylate + diphosphate + H2O</text>
        <dbReference type="Rhea" id="RHEA:36407"/>
        <dbReference type="ChEBI" id="CHEBI:15377"/>
        <dbReference type="ChEBI" id="CHEBI:17544"/>
        <dbReference type="ChEBI" id="CHEBI:30616"/>
        <dbReference type="ChEBI" id="CHEBI:33019"/>
        <dbReference type="ChEBI" id="CHEBI:57926"/>
        <dbReference type="ChEBI" id="CHEBI:73682"/>
        <dbReference type="EC" id="2.7.7.87"/>
    </reaction>
</comment>
<evidence type="ECO:0000256" key="2">
    <source>
        <dbReference type="ARBA" id="ARBA00022490"/>
    </source>
</evidence>
<evidence type="ECO:0000256" key="8">
    <source>
        <dbReference type="ARBA" id="ARBA00048366"/>
    </source>
</evidence>
<protein>
    <recommendedName>
        <fullName evidence="9">Threonylcarbamoyl-AMP synthase</fullName>
        <shortName evidence="9">TC-AMP synthase</shortName>
        <ecNumber evidence="9">2.7.7.87</ecNumber>
    </recommendedName>
    <alternativeName>
        <fullName evidence="9">L-threonylcarbamoyladenylate synthase</fullName>
    </alternativeName>
    <alternativeName>
        <fullName evidence="9">t(6)A37 threonylcarbamoyladenosine biosynthesis protein TsaC</fullName>
    </alternativeName>
    <alternativeName>
        <fullName evidence="9">tRNA threonylcarbamoyladenosine biosynthesis protein TsaC</fullName>
    </alternativeName>
</protein>
<dbReference type="PANTHER" id="PTHR17490:SF18">
    <property type="entry name" value="THREONYLCARBAMOYL-AMP SYNTHASE"/>
    <property type="match status" value="1"/>
</dbReference>
<feature type="domain" description="YrdC-like" evidence="10">
    <location>
        <begin position="6"/>
        <end position="192"/>
    </location>
</feature>
<evidence type="ECO:0000256" key="1">
    <source>
        <dbReference type="ARBA" id="ARBA00004496"/>
    </source>
</evidence>
<dbReference type="InterPro" id="IPR017945">
    <property type="entry name" value="DHBP_synth_RibB-like_a/b_dom"/>
</dbReference>
<accession>A0A653K872</accession>
<dbReference type="Gene3D" id="3.90.870.10">
    <property type="entry name" value="DHBP synthase"/>
    <property type="match status" value="1"/>
</dbReference>
<dbReference type="SUPFAM" id="SSF55821">
    <property type="entry name" value="YrdC/RibB"/>
    <property type="match status" value="1"/>
</dbReference>
<dbReference type="Pfam" id="PF01300">
    <property type="entry name" value="Sua5_yciO_yrdC"/>
    <property type="match status" value="1"/>
</dbReference>
<keyword evidence="4 9" id="KW-0819">tRNA processing</keyword>
<evidence type="ECO:0000256" key="5">
    <source>
        <dbReference type="ARBA" id="ARBA00022695"/>
    </source>
</evidence>
<evidence type="ECO:0000256" key="7">
    <source>
        <dbReference type="ARBA" id="ARBA00022840"/>
    </source>
</evidence>